<dbReference type="EMBL" id="HBKO01017041">
    <property type="protein sequence ID" value="CAE2216239.1"/>
    <property type="molecule type" value="Transcribed_RNA"/>
</dbReference>
<protein>
    <recommendedName>
        <fullName evidence="3">MsrB domain-containing protein</fullName>
    </recommendedName>
</protein>
<comment type="similarity">
    <text evidence="1">Belongs to the MsrB Met sulfoxide reductase family.</text>
</comment>
<evidence type="ECO:0000256" key="2">
    <source>
        <dbReference type="ARBA" id="ARBA00023002"/>
    </source>
</evidence>
<keyword evidence="2" id="KW-0560">Oxidoreductase</keyword>
<dbReference type="GO" id="GO:0030091">
    <property type="term" value="P:protein repair"/>
    <property type="evidence" value="ECO:0007669"/>
    <property type="project" value="InterPro"/>
</dbReference>
<feature type="domain" description="MsrB" evidence="3">
    <location>
        <begin position="26"/>
        <end position="150"/>
    </location>
</feature>
<dbReference type="PANTHER" id="PTHR10173">
    <property type="entry name" value="METHIONINE SULFOXIDE REDUCTASE"/>
    <property type="match status" value="1"/>
</dbReference>
<dbReference type="GO" id="GO:0006979">
    <property type="term" value="P:response to oxidative stress"/>
    <property type="evidence" value="ECO:0007669"/>
    <property type="project" value="InterPro"/>
</dbReference>
<dbReference type="InterPro" id="IPR002579">
    <property type="entry name" value="Met_Sox_Rdtase_MsrB_dom"/>
</dbReference>
<dbReference type="AlphaFoldDB" id="A0A6T7Z7J5"/>
<evidence type="ECO:0000259" key="3">
    <source>
        <dbReference type="PROSITE" id="PS51790"/>
    </source>
</evidence>
<dbReference type="PROSITE" id="PS51790">
    <property type="entry name" value="MSRB"/>
    <property type="match status" value="1"/>
</dbReference>
<sequence>MMRIPAAAQIPGMLAALWSIEKLDATLSPGATRNPLRLAVLRLGVTEPAWTSPLNYGTRKGRFACAGCGAMLFSSSAKFDSGTGWPSFFQPARDGAVRCASEVDGRIEVHCAGCGGHLGHAFADGPLSPHRREGGLPIGGPSAELERHSRARGCLPRYCINGAALRLRADEQREQDAPPSGWEREA</sequence>
<dbReference type="GO" id="GO:0005737">
    <property type="term" value="C:cytoplasm"/>
    <property type="evidence" value="ECO:0007669"/>
    <property type="project" value="TreeGrafter"/>
</dbReference>
<dbReference type="Gene3D" id="2.170.150.20">
    <property type="entry name" value="Peptide methionine sulfoxide reductase"/>
    <property type="match status" value="1"/>
</dbReference>
<dbReference type="InterPro" id="IPR028427">
    <property type="entry name" value="Met_Sox_Rdtase_MsrB"/>
</dbReference>
<proteinExistence type="inferred from homology"/>
<dbReference type="SUPFAM" id="SSF51316">
    <property type="entry name" value="Mss4-like"/>
    <property type="match status" value="1"/>
</dbReference>
<dbReference type="GO" id="GO:0033743">
    <property type="term" value="F:peptide-methionine (R)-S-oxide reductase activity"/>
    <property type="evidence" value="ECO:0007669"/>
    <property type="project" value="InterPro"/>
</dbReference>
<organism evidence="4">
    <name type="scientific">Prymnesium polylepis</name>
    <dbReference type="NCBI Taxonomy" id="72548"/>
    <lineage>
        <taxon>Eukaryota</taxon>
        <taxon>Haptista</taxon>
        <taxon>Haptophyta</taxon>
        <taxon>Prymnesiophyceae</taxon>
        <taxon>Prymnesiales</taxon>
        <taxon>Prymnesiaceae</taxon>
        <taxon>Prymnesium</taxon>
    </lineage>
</organism>
<gene>
    <name evidence="4" type="ORF">CPOL0286_LOCUS7773</name>
</gene>
<dbReference type="InterPro" id="IPR011057">
    <property type="entry name" value="Mss4-like_sf"/>
</dbReference>
<name>A0A6T7Z7J5_9EUKA</name>
<evidence type="ECO:0000256" key="1">
    <source>
        <dbReference type="ARBA" id="ARBA00007174"/>
    </source>
</evidence>
<reference evidence="4" key="1">
    <citation type="submission" date="2021-01" db="EMBL/GenBank/DDBJ databases">
        <authorList>
            <person name="Corre E."/>
            <person name="Pelletier E."/>
            <person name="Niang G."/>
            <person name="Scheremetjew M."/>
            <person name="Finn R."/>
            <person name="Kale V."/>
            <person name="Holt S."/>
            <person name="Cochrane G."/>
            <person name="Meng A."/>
            <person name="Brown T."/>
            <person name="Cohen L."/>
        </authorList>
    </citation>
    <scope>NUCLEOTIDE SEQUENCE</scope>
    <source>
        <strain evidence="4">UIO037</strain>
    </source>
</reference>
<dbReference type="Pfam" id="PF01641">
    <property type="entry name" value="SelR"/>
    <property type="match status" value="1"/>
</dbReference>
<evidence type="ECO:0000313" key="4">
    <source>
        <dbReference type="EMBL" id="CAE2216239.1"/>
    </source>
</evidence>
<accession>A0A6T7Z7J5</accession>
<dbReference type="PANTHER" id="PTHR10173:SF57">
    <property type="entry name" value="PEPTIDE-METHIONINE (R)-S-OXIDE REDUCTASE"/>
    <property type="match status" value="1"/>
</dbReference>